<evidence type="ECO:0000313" key="2">
    <source>
        <dbReference type="EMBL" id="HGY10430.1"/>
    </source>
</evidence>
<accession>A0A7C4VHM7</accession>
<dbReference type="EMBL" id="DRPZ01000259">
    <property type="protein sequence ID" value="HGY10430.1"/>
    <property type="molecule type" value="Genomic_DNA"/>
</dbReference>
<proteinExistence type="predicted"/>
<dbReference type="Proteomes" id="UP000885759">
    <property type="component" value="Unassembled WGS sequence"/>
</dbReference>
<organism evidence="2">
    <name type="scientific">Oceanithermus profundus</name>
    <dbReference type="NCBI Taxonomy" id="187137"/>
    <lineage>
        <taxon>Bacteria</taxon>
        <taxon>Thermotogati</taxon>
        <taxon>Deinococcota</taxon>
        <taxon>Deinococci</taxon>
        <taxon>Thermales</taxon>
        <taxon>Thermaceae</taxon>
        <taxon>Oceanithermus</taxon>
    </lineage>
</organism>
<dbReference type="AlphaFoldDB" id="A0A7C4VHM7"/>
<protein>
    <submittedName>
        <fullName evidence="2">Type II toxin-antitoxin system death-on-curing family toxin</fullName>
    </submittedName>
</protein>
<reference evidence="2" key="1">
    <citation type="journal article" date="2020" name="mSystems">
        <title>Genome- and Community-Level Interaction Insights into Carbon Utilization and Element Cycling Functions of Hydrothermarchaeota in Hydrothermal Sediment.</title>
        <authorList>
            <person name="Zhou Z."/>
            <person name="Liu Y."/>
            <person name="Xu W."/>
            <person name="Pan J."/>
            <person name="Luo Z.H."/>
            <person name="Li M."/>
        </authorList>
    </citation>
    <scope>NUCLEOTIDE SEQUENCE [LARGE SCALE GENOMIC DNA]</scope>
    <source>
        <strain evidence="2">HyVt-570</strain>
    </source>
</reference>
<dbReference type="InterPro" id="IPR006440">
    <property type="entry name" value="Doc"/>
</dbReference>
<dbReference type="InterPro" id="IPR053737">
    <property type="entry name" value="Type_II_TA_Toxin"/>
</dbReference>
<dbReference type="GO" id="GO:0016301">
    <property type="term" value="F:kinase activity"/>
    <property type="evidence" value="ECO:0007669"/>
    <property type="project" value="InterPro"/>
</dbReference>
<dbReference type="Gene3D" id="1.20.120.1870">
    <property type="entry name" value="Fic/DOC protein, Fido domain"/>
    <property type="match status" value="1"/>
</dbReference>
<dbReference type="NCBIfam" id="TIGR01550">
    <property type="entry name" value="DOC_P1"/>
    <property type="match status" value="1"/>
</dbReference>
<dbReference type="SUPFAM" id="SSF140931">
    <property type="entry name" value="Fic-like"/>
    <property type="match status" value="1"/>
</dbReference>
<dbReference type="PROSITE" id="PS51459">
    <property type="entry name" value="FIDO"/>
    <property type="match status" value="1"/>
</dbReference>
<dbReference type="InterPro" id="IPR036597">
    <property type="entry name" value="Fido-like_dom_sf"/>
</dbReference>
<dbReference type="Pfam" id="PF02661">
    <property type="entry name" value="Fic"/>
    <property type="match status" value="1"/>
</dbReference>
<dbReference type="PANTHER" id="PTHR39426:SF1">
    <property type="entry name" value="HOMOLOGY TO DEATH-ON-CURING PROTEIN OF PHAGE P1"/>
    <property type="match status" value="1"/>
</dbReference>
<sequence>MPEYISKSLALAIHEDLIRSYGGSTGLRDEGRLEAVLASPQASFAGQELYPTPAAKAAAYLVGMARGHPFVDGNKRTAFALADTFLR</sequence>
<dbReference type="PANTHER" id="PTHR39426">
    <property type="entry name" value="HOMOLOGY TO DEATH-ON-CURING PROTEIN OF PHAGE P1"/>
    <property type="match status" value="1"/>
</dbReference>
<comment type="caution">
    <text evidence="2">The sequence shown here is derived from an EMBL/GenBank/DDBJ whole genome shotgun (WGS) entry which is preliminary data.</text>
</comment>
<dbReference type="InterPro" id="IPR003812">
    <property type="entry name" value="Fido"/>
</dbReference>
<name>A0A7C4VHM7_9DEIN</name>
<evidence type="ECO:0000259" key="1">
    <source>
        <dbReference type="PROSITE" id="PS51459"/>
    </source>
</evidence>
<feature type="domain" description="Fido" evidence="1">
    <location>
        <begin position="5"/>
        <end position="87"/>
    </location>
</feature>
<gene>
    <name evidence="2" type="ORF">ENK37_10355</name>
</gene>
<feature type="non-terminal residue" evidence="2">
    <location>
        <position position="87"/>
    </location>
</feature>